<sequence length="150" mass="17302">MNLLEQLKATLADPATRDTDPEHTRELAAAVLLLEMEHADHDHDPREQDEIRRLLRETFHLTDDEVADLLQAARPAQQEAISLHRFIQVLNDGMDLADKRRVLEMLWRVAYADAHLDAHEEHLLRHLAELLHLPHREFIQAKLAVQGDAT</sequence>
<accession>A0ABU3BCT3</accession>
<evidence type="ECO:0000313" key="2">
    <source>
        <dbReference type="EMBL" id="MDT0619063.1"/>
    </source>
</evidence>
<dbReference type="Proteomes" id="UP001259982">
    <property type="component" value="Unassembled WGS sequence"/>
</dbReference>
<dbReference type="EMBL" id="JAVRHY010000010">
    <property type="protein sequence ID" value="MDT0619063.1"/>
    <property type="molecule type" value="Genomic_DNA"/>
</dbReference>
<name>A0ABU3BCT3_9GAMM</name>
<comment type="caution">
    <text evidence="2">The sequence shown here is derived from an EMBL/GenBank/DDBJ whole genome shotgun (WGS) entry which is preliminary data.</text>
</comment>
<evidence type="ECO:0000313" key="3">
    <source>
        <dbReference type="Proteomes" id="UP001259982"/>
    </source>
</evidence>
<dbReference type="Pfam" id="PF05099">
    <property type="entry name" value="TerB"/>
    <property type="match status" value="1"/>
</dbReference>
<protein>
    <submittedName>
        <fullName evidence="2">TerB family tellurite resistance protein</fullName>
    </submittedName>
</protein>
<dbReference type="InterPro" id="IPR007791">
    <property type="entry name" value="DjlA_N"/>
</dbReference>
<dbReference type="InterPro" id="IPR029024">
    <property type="entry name" value="TerB-like"/>
</dbReference>
<feature type="domain" description="Co-chaperone DjlA N-terminal" evidence="1">
    <location>
        <begin position="26"/>
        <end position="142"/>
    </location>
</feature>
<dbReference type="CDD" id="cd07313">
    <property type="entry name" value="terB_like_2"/>
    <property type="match status" value="1"/>
</dbReference>
<organism evidence="2 3">
    <name type="scientific">Spectribacter acetivorans</name>
    <dbReference type="NCBI Taxonomy" id="3075603"/>
    <lineage>
        <taxon>Bacteria</taxon>
        <taxon>Pseudomonadati</taxon>
        <taxon>Pseudomonadota</taxon>
        <taxon>Gammaproteobacteria</taxon>
        <taxon>Salinisphaerales</taxon>
        <taxon>Salinisphaeraceae</taxon>
        <taxon>Spectribacter</taxon>
    </lineage>
</organism>
<evidence type="ECO:0000259" key="1">
    <source>
        <dbReference type="Pfam" id="PF05099"/>
    </source>
</evidence>
<reference evidence="2 3" key="1">
    <citation type="submission" date="2023-09" db="EMBL/GenBank/DDBJ databases">
        <authorList>
            <person name="Rey-Velasco X."/>
        </authorList>
    </citation>
    <scope>NUCLEOTIDE SEQUENCE [LARGE SCALE GENOMIC DNA]</scope>
    <source>
        <strain evidence="2 3">P385</strain>
    </source>
</reference>
<dbReference type="SUPFAM" id="SSF158682">
    <property type="entry name" value="TerB-like"/>
    <property type="match status" value="1"/>
</dbReference>
<dbReference type="RefSeq" id="WP_311659371.1">
    <property type="nucleotide sequence ID" value="NZ_JAVRHY010000010.1"/>
</dbReference>
<gene>
    <name evidence="2" type="ORF">RM531_11315</name>
</gene>
<keyword evidence="3" id="KW-1185">Reference proteome</keyword>
<dbReference type="Gene3D" id="1.10.3680.10">
    <property type="entry name" value="TerB-like"/>
    <property type="match status" value="1"/>
</dbReference>
<proteinExistence type="predicted"/>